<evidence type="ECO:0000256" key="5">
    <source>
        <dbReference type="ARBA" id="ARBA00005412"/>
    </source>
</evidence>
<protein>
    <recommendedName>
        <fullName evidence="7 17">3-dehydroquinate synthase</fullName>
        <shortName evidence="17">DHQS</shortName>
        <ecNumber evidence="6 17">4.2.3.4</ecNumber>
    </recommendedName>
</protein>
<keyword evidence="10 17" id="KW-0479">Metal-binding</keyword>
<comment type="catalytic activity">
    <reaction evidence="1 17">
        <text>7-phospho-2-dehydro-3-deoxy-D-arabino-heptonate = 3-dehydroquinate + phosphate</text>
        <dbReference type="Rhea" id="RHEA:21968"/>
        <dbReference type="ChEBI" id="CHEBI:32364"/>
        <dbReference type="ChEBI" id="CHEBI:43474"/>
        <dbReference type="ChEBI" id="CHEBI:58394"/>
        <dbReference type="EC" id="4.2.3.4"/>
    </reaction>
</comment>
<feature type="binding site" evidence="17">
    <location>
        <begin position="110"/>
        <end position="114"/>
    </location>
    <ligand>
        <name>NAD(+)</name>
        <dbReference type="ChEBI" id="CHEBI:57540"/>
    </ligand>
</feature>
<evidence type="ECO:0000256" key="8">
    <source>
        <dbReference type="ARBA" id="ARBA00022490"/>
    </source>
</evidence>
<comment type="cofactor">
    <cofactor evidence="17">
        <name>Co(2+)</name>
        <dbReference type="ChEBI" id="CHEBI:48828"/>
    </cofactor>
    <cofactor evidence="17">
        <name>Zn(2+)</name>
        <dbReference type="ChEBI" id="CHEBI:29105"/>
    </cofactor>
    <text evidence="17">Binds 1 divalent metal cation per subunit. Can use either Co(2+) or Zn(2+).</text>
</comment>
<feature type="binding site" evidence="17">
    <location>
        <position position="251"/>
    </location>
    <ligand>
        <name>Zn(2+)</name>
        <dbReference type="ChEBI" id="CHEBI:29105"/>
    </ligand>
</feature>
<keyword evidence="8 17" id="KW-0963">Cytoplasm</keyword>
<feature type="binding site" evidence="17">
    <location>
        <position position="146"/>
    </location>
    <ligand>
        <name>NAD(+)</name>
        <dbReference type="ChEBI" id="CHEBI:57540"/>
    </ligand>
</feature>
<keyword evidence="15 17" id="KW-0456">Lyase</keyword>
<dbReference type="CDD" id="cd08195">
    <property type="entry name" value="DHQS"/>
    <property type="match status" value="1"/>
</dbReference>
<evidence type="ECO:0000256" key="11">
    <source>
        <dbReference type="ARBA" id="ARBA00022741"/>
    </source>
</evidence>
<keyword evidence="14 17" id="KW-0057">Aromatic amino acid biosynthesis</keyword>
<evidence type="ECO:0000313" key="22">
    <source>
        <dbReference type="Proteomes" id="UP000677436"/>
    </source>
</evidence>
<comment type="cofactor">
    <cofactor evidence="2 17">
        <name>NAD(+)</name>
        <dbReference type="ChEBI" id="CHEBI:57540"/>
    </cofactor>
</comment>
<accession>A0A8D5UFK5</accession>
<dbReference type="PIRSF" id="PIRSF001455">
    <property type="entry name" value="DHQ_synth"/>
    <property type="match status" value="1"/>
</dbReference>
<keyword evidence="22" id="KW-1185">Reference proteome</keyword>
<dbReference type="GO" id="GO:0008652">
    <property type="term" value="P:amino acid biosynthetic process"/>
    <property type="evidence" value="ECO:0007669"/>
    <property type="project" value="UniProtKB-KW"/>
</dbReference>
<dbReference type="UniPathway" id="UPA00053">
    <property type="reaction ID" value="UER00085"/>
</dbReference>
<evidence type="ECO:0000259" key="19">
    <source>
        <dbReference type="Pfam" id="PF01761"/>
    </source>
</evidence>
<dbReference type="InterPro" id="IPR050071">
    <property type="entry name" value="Dehydroquinate_synthase"/>
</dbReference>
<dbReference type="InterPro" id="IPR016037">
    <property type="entry name" value="DHQ_synth_AroB"/>
</dbReference>
<dbReference type="GO" id="GO:0046872">
    <property type="term" value="F:metal ion binding"/>
    <property type="evidence" value="ECO:0007669"/>
    <property type="project" value="UniProtKB-KW"/>
</dbReference>
<dbReference type="GO" id="GO:0009423">
    <property type="term" value="P:chorismate biosynthetic process"/>
    <property type="evidence" value="ECO:0007669"/>
    <property type="project" value="UniProtKB-UniRule"/>
</dbReference>
<comment type="pathway">
    <text evidence="4 17">Metabolic intermediate biosynthesis; chorismate biosynthesis; chorismate from D-erythrose 4-phosphate and phosphoenolpyruvate: step 2/7.</text>
</comment>
<comment type="caution">
    <text evidence="17">Lacks conserved residue(s) required for the propagation of feature annotation.</text>
</comment>
<gene>
    <name evidence="17 21" type="primary">aroB</name>
    <name evidence="21" type="ORF">JIR001_15760</name>
</gene>
<sequence length="365" mass="39861">MIMRTLEVALGDRSYPIVVGSGLYADLPRWLQLRHITPAHSLLVVTDSSVAPHYGKRVLTPLESAGYRVQMSVVPAGEASKSLDQLSRLVEEAIRFGMDRDSAVLALGGGVVGDLAGFLAAVYMRGIRFVQLPTTLLAHDSSVGGKTGVNHPLGKNMIGAFHQPELVLFDVDTLATLPERELASGFAEVIKHALIADADFAMWLEQHHEALLRRDPTLLTEAIVRGCAIKAQVVARDERESGLRAILNYGHTIGHALEAATGYRRWTHGEAVAIGMVGEAILGELVGTARDVSGFTRRLLALYGLPVTLDEPLSDEELLTLMRRDKKARQGEYVFVLPKGIGTVEVKKGVEERVIREALRRLKEE</sequence>
<evidence type="ECO:0000256" key="13">
    <source>
        <dbReference type="ARBA" id="ARBA00023027"/>
    </source>
</evidence>
<feature type="domain" description="3-dehydroquinate synthase N-terminal" evidence="19">
    <location>
        <begin position="73"/>
        <end position="183"/>
    </location>
</feature>
<feature type="binding site" evidence="17">
    <location>
        <position position="155"/>
    </location>
    <ligand>
        <name>NAD(+)</name>
        <dbReference type="ChEBI" id="CHEBI:57540"/>
    </ligand>
</feature>
<dbReference type="Pfam" id="PF01761">
    <property type="entry name" value="DHQ_synthase"/>
    <property type="match status" value="1"/>
</dbReference>
<dbReference type="InterPro" id="IPR030963">
    <property type="entry name" value="DHQ_synth_fam"/>
</dbReference>
<comment type="subcellular location">
    <subcellularLocation>
        <location evidence="3 17">Cytoplasm</location>
    </subcellularLocation>
</comment>
<evidence type="ECO:0000256" key="1">
    <source>
        <dbReference type="ARBA" id="ARBA00001393"/>
    </source>
</evidence>
<name>A0A8D5UFK5_9BACL</name>
<evidence type="ECO:0000256" key="18">
    <source>
        <dbReference type="SAM" id="Phobius"/>
    </source>
</evidence>
<keyword evidence="13 17" id="KW-0520">NAD</keyword>
<keyword evidence="9 17" id="KW-0028">Amino-acid biosynthesis</keyword>
<evidence type="ECO:0000256" key="6">
    <source>
        <dbReference type="ARBA" id="ARBA00013031"/>
    </source>
</evidence>
<dbReference type="PANTHER" id="PTHR43622:SF7">
    <property type="entry name" value="3-DEHYDROQUINATE SYNTHASE, CHLOROPLASTIC"/>
    <property type="match status" value="1"/>
</dbReference>
<dbReference type="SUPFAM" id="SSF56796">
    <property type="entry name" value="Dehydroquinate synthase-like"/>
    <property type="match status" value="1"/>
</dbReference>
<feature type="binding site" evidence="17">
    <location>
        <begin position="134"/>
        <end position="135"/>
    </location>
    <ligand>
        <name>NAD(+)</name>
        <dbReference type="ChEBI" id="CHEBI:57540"/>
    </ligand>
</feature>
<organism evidence="21 22">
    <name type="scientific">Polycladomyces abyssicola</name>
    <dbReference type="NCBI Taxonomy" id="1125966"/>
    <lineage>
        <taxon>Bacteria</taxon>
        <taxon>Bacillati</taxon>
        <taxon>Bacillota</taxon>
        <taxon>Bacilli</taxon>
        <taxon>Bacillales</taxon>
        <taxon>Thermoactinomycetaceae</taxon>
        <taxon>Polycladomyces</taxon>
    </lineage>
</organism>
<dbReference type="Gene3D" id="1.20.1090.10">
    <property type="entry name" value="Dehydroquinate synthase-like - alpha domain"/>
    <property type="match status" value="1"/>
</dbReference>
<keyword evidence="12 17" id="KW-0862">Zinc</keyword>
<keyword evidence="16 17" id="KW-0170">Cobalt</keyword>
<dbReference type="GO" id="GO:0005737">
    <property type="term" value="C:cytoplasm"/>
    <property type="evidence" value="ECO:0007669"/>
    <property type="project" value="UniProtKB-SubCell"/>
</dbReference>
<dbReference type="GO" id="GO:0000166">
    <property type="term" value="F:nucleotide binding"/>
    <property type="evidence" value="ECO:0007669"/>
    <property type="project" value="UniProtKB-KW"/>
</dbReference>
<evidence type="ECO:0000256" key="9">
    <source>
        <dbReference type="ARBA" id="ARBA00022605"/>
    </source>
</evidence>
<dbReference type="GO" id="GO:0009073">
    <property type="term" value="P:aromatic amino acid family biosynthetic process"/>
    <property type="evidence" value="ECO:0007669"/>
    <property type="project" value="UniProtKB-KW"/>
</dbReference>
<evidence type="ECO:0000313" key="21">
    <source>
        <dbReference type="EMBL" id="BCU81793.1"/>
    </source>
</evidence>
<dbReference type="KEGG" id="pabs:JIR001_15760"/>
<evidence type="ECO:0000256" key="4">
    <source>
        <dbReference type="ARBA" id="ARBA00004661"/>
    </source>
</evidence>
<proteinExistence type="inferred from homology"/>
<dbReference type="Proteomes" id="UP000677436">
    <property type="component" value="Chromosome"/>
</dbReference>
<evidence type="ECO:0000256" key="17">
    <source>
        <dbReference type="HAMAP-Rule" id="MF_00110"/>
    </source>
</evidence>
<evidence type="ECO:0000256" key="10">
    <source>
        <dbReference type="ARBA" id="ARBA00022723"/>
    </source>
</evidence>
<comment type="function">
    <text evidence="17">Catalyzes the conversion of 3-deoxy-D-arabino-heptulosonate 7-phosphate (DAHP) to dehydroquinate (DHQ).</text>
</comment>
<dbReference type="InterPro" id="IPR030960">
    <property type="entry name" value="DHQS/DOIS_N"/>
</dbReference>
<evidence type="ECO:0000256" key="14">
    <source>
        <dbReference type="ARBA" id="ARBA00023141"/>
    </source>
</evidence>
<evidence type="ECO:0000256" key="12">
    <source>
        <dbReference type="ARBA" id="ARBA00022833"/>
    </source>
</evidence>
<keyword evidence="18" id="KW-1133">Transmembrane helix</keyword>
<keyword evidence="11 17" id="KW-0547">Nucleotide-binding</keyword>
<dbReference type="InterPro" id="IPR056179">
    <property type="entry name" value="DHQS_C"/>
</dbReference>
<dbReference type="HAMAP" id="MF_00110">
    <property type="entry name" value="DHQ_synthase"/>
    <property type="match status" value="1"/>
</dbReference>
<evidence type="ECO:0000259" key="20">
    <source>
        <dbReference type="Pfam" id="PF24621"/>
    </source>
</evidence>
<evidence type="ECO:0000256" key="7">
    <source>
        <dbReference type="ARBA" id="ARBA00017684"/>
    </source>
</evidence>
<dbReference type="NCBIfam" id="TIGR01357">
    <property type="entry name" value="aroB"/>
    <property type="match status" value="1"/>
</dbReference>
<feature type="binding site" evidence="17">
    <location>
        <position position="268"/>
    </location>
    <ligand>
        <name>Zn(2+)</name>
        <dbReference type="ChEBI" id="CHEBI:29105"/>
    </ligand>
</feature>
<dbReference type="Pfam" id="PF24621">
    <property type="entry name" value="DHQS_C"/>
    <property type="match status" value="1"/>
</dbReference>
<reference evidence="21" key="1">
    <citation type="journal article" date="2013" name="Int. J. Syst. Evol. Microbiol.">
        <title>Polycladomyces abyssicola gen. nov., sp. nov., a thermophilic filamentous bacterium isolated from hemipelagic sediment.</title>
        <authorList>
            <person name="Tsubouchi T."/>
            <person name="Shimane Y."/>
            <person name="Mori K."/>
            <person name="Usui K."/>
            <person name="Hiraki T."/>
            <person name="Tame A."/>
            <person name="Uematsu K."/>
            <person name="Maruyama T."/>
            <person name="Hatada Y."/>
        </authorList>
    </citation>
    <scope>NUCLEOTIDE SEQUENCE</scope>
    <source>
        <strain evidence="21">JIR-001</strain>
    </source>
</reference>
<evidence type="ECO:0000256" key="2">
    <source>
        <dbReference type="ARBA" id="ARBA00001911"/>
    </source>
</evidence>
<keyword evidence="18" id="KW-0812">Transmembrane</keyword>
<feature type="binding site" evidence="17">
    <location>
        <begin position="173"/>
        <end position="176"/>
    </location>
    <ligand>
        <name>NAD(+)</name>
        <dbReference type="ChEBI" id="CHEBI:57540"/>
    </ligand>
</feature>
<evidence type="ECO:0000256" key="3">
    <source>
        <dbReference type="ARBA" id="ARBA00004496"/>
    </source>
</evidence>
<reference evidence="21" key="2">
    <citation type="journal article" date="2021" name="Microbiol. Resour. Announc.">
        <title>Complete Genome Sequence of Polycladomyces abyssicola JIR-001T, Isolated from Hemipelagic Sediment in Deep Seawater.</title>
        <authorList>
            <person name="Tsubouchi T."/>
            <person name="Kaneko Y."/>
        </authorList>
    </citation>
    <scope>NUCLEOTIDE SEQUENCE</scope>
    <source>
        <strain evidence="21">JIR-001</strain>
    </source>
</reference>
<evidence type="ECO:0000256" key="15">
    <source>
        <dbReference type="ARBA" id="ARBA00023239"/>
    </source>
</evidence>
<dbReference type="AlphaFoldDB" id="A0A8D5UFK5"/>
<evidence type="ECO:0000256" key="16">
    <source>
        <dbReference type="ARBA" id="ARBA00023285"/>
    </source>
</evidence>
<dbReference type="FunFam" id="3.40.50.1970:FF:000001">
    <property type="entry name" value="3-dehydroquinate synthase"/>
    <property type="match status" value="1"/>
</dbReference>
<dbReference type="EMBL" id="AP024601">
    <property type="protein sequence ID" value="BCU81793.1"/>
    <property type="molecule type" value="Genomic_DNA"/>
</dbReference>
<feature type="domain" description="3-dehydroquinate synthase C-terminal" evidence="20">
    <location>
        <begin position="185"/>
        <end position="328"/>
    </location>
</feature>
<dbReference type="PANTHER" id="PTHR43622">
    <property type="entry name" value="3-DEHYDROQUINATE SYNTHASE"/>
    <property type="match status" value="1"/>
</dbReference>
<dbReference type="GO" id="GO:0003856">
    <property type="term" value="F:3-dehydroquinate synthase activity"/>
    <property type="evidence" value="ECO:0007669"/>
    <property type="project" value="UniProtKB-UniRule"/>
</dbReference>
<keyword evidence="18" id="KW-0472">Membrane</keyword>
<comment type="similarity">
    <text evidence="5 17">Belongs to the sugar phosphate cyclases superfamily. Dehydroquinate synthase family.</text>
</comment>
<feature type="binding site" evidence="17">
    <location>
        <position position="188"/>
    </location>
    <ligand>
        <name>Zn(2+)</name>
        <dbReference type="ChEBI" id="CHEBI:29105"/>
    </ligand>
</feature>
<feature type="transmembrane region" description="Helical" evidence="18">
    <location>
        <begin position="103"/>
        <end position="124"/>
    </location>
</feature>
<dbReference type="EC" id="4.2.3.4" evidence="6 17"/>
<dbReference type="Gene3D" id="3.40.50.1970">
    <property type="match status" value="1"/>
</dbReference>